<evidence type="ECO:0000259" key="2">
    <source>
        <dbReference type="Pfam" id="PF02225"/>
    </source>
</evidence>
<dbReference type="InterPro" id="IPR039373">
    <property type="entry name" value="Peptidase_M28B"/>
</dbReference>
<dbReference type="InterPro" id="IPR046450">
    <property type="entry name" value="PA_dom_sf"/>
</dbReference>
<dbReference type="SUPFAM" id="SSF47672">
    <property type="entry name" value="Transferrin receptor-like dimerisation domain"/>
    <property type="match status" value="1"/>
</dbReference>
<dbReference type="InterPro" id="IPR007365">
    <property type="entry name" value="TFR-like_dimer_dom"/>
</dbReference>
<evidence type="ECO:0000313" key="5">
    <source>
        <dbReference type="EMBL" id="MBI2677867.1"/>
    </source>
</evidence>
<name>A0A932A7A1_9BACT</name>
<dbReference type="Gene3D" id="3.40.630.10">
    <property type="entry name" value="Zn peptidases"/>
    <property type="match status" value="1"/>
</dbReference>
<proteinExistence type="inferred from homology"/>
<dbReference type="Pfam" id="PF04253">
    <property type="entry name" value="TFR_dimer"/>
    <property type="match status" value="1"/>
</dbReference>
<evidence type="ECO:0000259" key="4">
    <source>
        <dbReference type="Pfam" id="PF04389"/>
    </source>
</evidence>
<dbReference type="PANTHER" id="PTHR10404">
    <property type="entry name" value="N-ACETYLATED-ALPHA-LINKED ACIDIC DIPEPTIDASE"/>
    <property type="match status" value="1"/>
</dbReference>
<protein>
    <submittedName>
        <fullName evidence="5">M28 family metallopeptidase</fullName>
    </submittedName>
</protein>
<dbReference type="Pfam" id="PF02225">
    <property type="entry name" value="PA"/>
    <property type="match status" value="1"/>
</dbReference>
<organism evidence="5 6">
    <name type="scientific">Candidatus Korobacter versatilis</name>
    <dbReference type="NCBI Taxonomy" id="658062"/>
    <lineage>
        <taxon>Bacteria</taxon>
        <taxon>Pseudomonadati</taxon>
        <taxon>Acidobacteriota</taxon>
        <taxon>Terriglobia</taxon>
        <taxon>Terriglobales</taxon>
        <taxon>Candidatus Korobacteraceae</taxon>
        <taxon>Candidatus Korobacter</taxon>
    </lineage>
</organism>
<dbReference type="InterPro" id="IPR003137">
    <property type="entry name" value="PA_domain"/>
</dbReference>
<dbReference type="SUPFAM" id="SSF53187">
    <property type="entry name" value="Zn-dependent exopeptidases"/>
    <property type="match status" value="1"/>
</dbReference>
<feature type="domain" description="Peptidase M28" evidence="4">
    <location>
        <begin position="342"/>
        <end position="537"/>
    </location>
</feature>
<comment type="similarity">
    <text evidence="1">Belongs to the peptidase M28 family. M28B subfamily.</text>
</comment>
<reference evidence="5" key="1">
    <citation type="submission" date="2020-07" db="EMBL/GenBank/DDBJ databases">
        <title>Huge and variable diversity of episymbiotic CPR bacteria and DPANN archaea in groundwater ecosystems.</title>
        <authorList>
            <person name="He C.Y."/>
            <person name="Keren R."/>
            <person name="Whittaker M."/>
            <person name="Farag I.F."/>
            <person name="Doudna J."/>
            <person name="Cate J.H.D."/>
            <person name="Banfield J.F."/>
        </authorList>
    </citation>
    <scope>NUCLEOTIDE SEQUENCE</scope>
    <source>
        <strain evidence="5">NC_groundwater_580_Pr5_B-0.1um_64_19</strain>
    </source>
</reference>
<dbReference type="AlphaFoldDB" id="A0A932A7A1"/>
<comment type="caution">
    <text evidence="5">The sequence shown here is derived from an EMBL/GenBank/DDBJ whole genome shotgun (WGS) entry which is preliminary data.</text>
</comment>
<dbReference type="PANTHER" id="PTHR10404:SF46">
    <property type="entry name" value="VACUOLAR PROTEIN SORTING-ASSOCIATED PROTEIN 70"/>
    <property type="match status" value="1"/>
</dbReference>
<feature type="domain" description="PA" evidence="2">
    <location>
        <begin position="158"/>
        <end position="246"/>
    </location>
</feature>
<dbReference type="FunFam" id="3.40.630.10:FF:000101">
    <property type="entry name" value="N-acetylated alpha-linked acidic dipeptidase like 1"/>
    <property type="match status" value="1"/>
</dbReference>
<dbReference type="Proteomes" id="UP000779809">
    <property type="component" value="Unassembled WGS sequence"/>
</dbReference>
<dbReference type="EMBL" id="JACPNR010000004">
    <property type="protein sequence ID" value="MBI2677867.1"/>
    <property type="molecule type" value="Genomic_DNA"/>
</dbReference>
<dbReference type="Gene3D" id="3.50.30.30">
    <property type="match status" value="1"/>
</dbReference>
<dbReference type="CDD" id="cd02121">
    <property type="entry name" value="PA_GCPII_like"/>
    <property type="match status" value="1"/>
</dbReference>
<dbReference type="InterPro" id="IPR036757">
    <property type="entry name" value="TFR-like_dimer_dom_sf"/>
</dbReference>
<dbReference type="SUPFAM" id="SSF52025">
    <property type="entry name" value="PA domain"/>
    <property type="match status" value="1"/>
</dbReference>
<evidence type="ECO:0000256" key="1">
    <source>
        <dbReference type="ARBA" id="ARBA00005634"/>
    </source>
</evidence>
<dbReference type="InterPro" id="IPR007484">
    <property type="entry name" value="Peptidase_M28"/>
</dbReference>
<accession>A0A932A7A1</accession>
<dbReference type="GO" id="GO:0004180">
    <property type="term" value="F:carboxypeptidase activity"/>
    <property type="evidence" value="ECO:0007669"/>
    <property type="project" value="TreeGrafter"/>
</dbReference>
<feature type="domain" description="Transferrin receptor-like dimerisation" evidence="3">
    <location>
        <begin position="608"/>
        <end position="711"/>
    </location>
</feature>
<dbReference type="Gene3D" id="1.20.930.40">
    <property type="entry name" value="Transferrin receptor-like, dimerisation domain"/>
    <property type="match status" value="1"/>
</dbReference>
<dbReference type="CDD" id="cd08022">
    <property type="entry name" value="M28_PSMA_like"/>
    <property type="match status" value="1"/>
</dbReference>
<dbReference type="Pfam" id="PF04389">
    <property type="entry name" value="Peptidase_M28"/>
    <property type="match status" value="1"/>
</dbReference>
<evidence type="ECO:0000313" key="6">
    <source>
        <dbReference type="Proteomes" id="UP000779809"/>
    </source>
</evidence>
<sequence length="727" mass="79574">MEVRKREVLVSSSLLLLLVAAGVTALFAQQNGGAAIMGFSPKAAAAEANVETKFKTMISPEKAREFHRIFTAEPHPAGTARNNELAQYIAHTWKKQGLDVAVHRYDVLNSSPRELALEMVSPIQYKAGLREAAYAEDPDTSNPRVSPGYSGMSTSGEVTAQIVYAHSGNPEDYAVLKKAGISVRGRVVLVRYSNPYSYRGFKALTAEREGAVAILIYSDPAEDGFRKGKVFPDGPWGPETHIQRGAITYDFIVPGDPLTPGWASVPGAKQIRPEEAQSLPKIMAMPLSWHDAQPLLENMGGPKAPKSWGGGLPITYRLGGEGRVHVKIDMDTSVKPNYVVEGRIRGSELPDEWVVLGNHRDAWEFGGVDPSSGTASMMEMTRAFGDLLRQGVRPRRTLIFCSWDGEEVGLTGSTEWGEDFAEQLRKKLVAYLNVDSSTSGPDFDASAVGSLSPMLVETSKTLTDPSGKSLYEAWRASTERSRREAKGKQPVADATLVDTRIGSGSDHTVFLNYLGRPTMLLSFTGPYGVYHSMYDNFYWMNHVGDPGYRYHALMSQLWGVVAMRLANSELQPFDFAVYGSTIRDWLKEIEAKKGARGNVDVRGALARAAAFQAAGRDLDAATKAALARGADPKVFDRVNGQMMEVEANWLNPAGIPGRPWFKHILYAARYTYAHLELPGITEAVEKGDWKTAQEQVRVLEAALDKNTALLKQARAELEKTAGAAETK</sequence>
<gene>
    <name evidence="5" type="ORF">HYX28_03705</name>
</gene>
<evidence type="ECO:0000259" key="3">
    <source>
        <dbReference type="Pfam" id="PF04253"/>
    </source>
</evidence>